<dbReference type="PROSITE" id="PS00598">
    <property type="entry name" value="CHROMO_1"/>
    <property type="match status" value="1"/>
</dbReference>
<dbReference type="InterPro" id="IPR023779">
    <property type="entry name" value="Chromodomain_CS"/>
</dbReference>
<dbReference type="eggNOG" id="KOG0017">
    <property type="taxonomic scope" value="Eukaryota"/>
</dbReference>
<comment type="subcellular location">
    <subcellularLocation>
        <location evidence="1">Nucleus</location>
    </subcellularLocation>
</comment>
<reference evidence="5 6" key="1">
    <citation type="submission" date="2013-11" db="EMBL/GenBank/DDBJ databases">
        <title>The Genome Sequence of Phytophthora parasitica P1569.</title>
        <authorList>
            <consortium name="The Broad Institute Genomics Platform"/>
            <person name="Russ C."/>
            <person name="Tyler B."/>
            <person name="Panabieres F."/>
            <person name="Shan W."/>
            <person name="Tripathy S."/>
            <person name="Grunwald N."/>
            <person name="Machado M."/>
            <person name="Johnson C.S."/>
            <person name="Arredondo F."/>
            <person name="Hong C."/>
            <person name="Coffey M."/>
            <person name="Young S.K."/>
            <person name="Zeng Q."/>
            <person name="Gargeya S."/>
            <person name="Fitzgerald M."/>
            <person name="Abouelleil A."/>
            <person name="Alvarado L."/>
            <person name="Chapman S.B."/>
            <person name="Gainer-Dewar J."/>
            <person name="Goldberg J."/>
            <person name="Griggs A."/>
            <person name="Gujja S."/>
            <person name="Hansen M."/>
            <person name="Howarth C."/>
            <person name="Imamovic A."/>
            <person name="Ireland A."/>
            <person name="Larimer J."/>
            <person name="McCowan C."/>
            <person name="Murphy C."/>
            <person name="Pearson M."/>
            <person name="Poon T.W."/>
            <person name="Priest M."/>
            <person name="Roberts A."/>
            <person name="Saif S."/>
            <person name="Shea T."/>
            <person name="Sykes S."/>
            <person name="Wortman J."/>
            <person name="Nusbaum C."/>
            <person name="Birren B."/>
        </authorList>
    </citation>
    <scope>NUCLEOTIDE SEQUENCE [LARGE SCALE GENOMIC DNA]</scope>
    <source>
        <strain evidence="5 6">P1569</strain>
    </source>
</reference>
<dbReference type="AlphaFoldDB" id="V9DUG3"/>
<dbReference type="SMART" id="SM00298">
    <property type="entry name" value="CHROMO"/>
    <property type="match status" value="1"/>
</dbReference>
<evidence type="ECO:0000256" key="3">
    <source>
        <dbReference type="SAM" id="MobiDB-lite"/>
    </source>
</evidence>
<feature type="non-terminal residue" evidence="5">
    <location>
        <position position="458"/>
    </location>
</feature>
<feature type="domain" description="Chromo" evidence="4">
    <location>
        <begin position="330"/>
        <end position="407"/>
    </location>
</feature>
<proteinExistence type="predicted"/>
<feature type="region of interest" description="Disordered" evidence="3">
    <location>
        <begin position="214"/>
        <end position="321"/>
    </location>
</feature>
<evidence type="ECO:0000313" key="6">
    <source>
        <dbReference type="Proteomes" id="UP000018721"/>
    </source>
</evidence>
<sequence length="458" mass="49677">MLAVGHPTEPSDVTLGGGEAAAGASPATQRASSSEATVNAVTRSQSRRIVAEPRNAASPLVEWAERTLIDPAAKGRASVIANFAPNASTRAADHSAVSEFVLQHQSISRFVRDALQSAVNKQKENADKRGRKNLSTFHTGDRVLLSTEGIRSSTVTVLGANKLAPRFIGPFKITKVLGDAYTLDIPSSLRLHPTFYVGRLKRYHPAEIPDPEWRTTSAEHASNGPHVEPGAPSTPRTQAPSVAGDVFSDVHHESGPPVPAPDAATPGWTDEFAPQSVPPAKQRFQPAQHQPERPAPDSQQGRRLPRQPAPAQYRRDGPPPVIDSVGENRWILESIVNHEDPPAAHTRNRTRSTPNCAIPVARKYLVRWLGLPPEDDTWEPRATLLQDVPDVVREYEATLAMASEGETARSIELVLGRDNAGDKTTENETSDASNLAIENEIESSYANWTPVDASHRQK</sequence>
<dbReference type="InterPro" id="IPR056924">
    <property type="entry name" value="SH3_Tf2-1"/>
</dbReference>
<dbReference type="Gene3D" id="2.40.50.40">
    <property type="match status" value="1"/>
</dbReference>
<dbReference type="PROSITE" id="PS50013">
    <property type="entry name" value="CHROMO_2"/>
    <property type="match status" value="1"/>
</dbReference>
<dbReference type="SUPFAM" id="SSF54160">
    <property type="entry name" value="Chromo domain-like"/>
    <property type="match status" value="1"/>
</dbReference>
<dbReference type="Pfam" id="PF24626">
    <property type="entry name" value="SH3_Tf2-1"/>
    <property type="match status" value="1"/>
</dbReference>
<keyword evidence="6" id="KW-1185">Reference proteome</keyword>
<dbReference type="InterPro" id="IPR000953">
    <property type="entry name" value="Chromo/chromo_shadow_dom"/>
</dbReference>
<evidence type="ECO:0000313" key="5">
    <source>
        <dbReference type="EMBL" id="ETI30281.1"/>
    </source>
</evidence>
<dbReference type="GO" id="GO:0005634">
    <property type="term" value="C:nucleus"/>
    <property type="evidence" value="ECO:0007669"/>
    <property type="project" value="UniProtKB-SubCell"/>
</dbReference>
<dbReference type="OrthoDB" id="116773at2759"/>
<dbReference type="Proteomes" id="UP000018721">
    <property type="component" value="Unassembled WGS sequence"/>
</dbReference>
<protein>
    <recommendedName>
        <fullName evidence="4">Chromo domain-containing protein</fullName>
    </recommendedName>
</protein>
<dbReference type="InterPro" id="IPR016197">
    <property type="entry name" value="Chromo-like_dom_sf"/>
</dbReference>
<organism evidence="5 6">
    <name type="scientific">Phytophthora nicotianae P1569</name>
    <dbReference type="NCBI Taxonomy" id="1317065"/>
    <lineage>
        <taxon>Eukaryota</taxon>
        <taxon>Sar</taxon>
        <taxon>Stramenopiles</taxon>
        <taxon>Oomycota</taxon>
        <taxon>Peronosporomycetes</taxon>
        <taxon>Peronosporales</taxon>
        <taxon>Peronosporaceae</taxon>
        <taxon>Phytophthora</taxon>
    </lineage>
</organism>
<dbReference type="CDD" id="cd00024">
    <property type="entry name" value="CD_CSD"/>
    <property type="match status" value="1"/>
</dbReference>
<gene>
    <name evidence="5" type="ORF">F443_22598</name>
</gene>
<comment type="caution">
    <text evidence="5">The sequence shown here is derived from an EMBL/GenBank/DDBJ whole genome shotgun (WGS) entry which is preliminary data.</text>
</comment>
<accession>V9DUG3</accession>
<evidence type="ECO:0000259" key="4">
    <source>
        <dbReference type="PROSITE" id="PS50013"/>
    </source>
</evidence>
<feature type="compositionally biased region" description="Polar residues" evidence="3">
    <location>
        <begin position="26"/>
        <end position="44"/>
    </location>
</feature>
<evidence type="ECO:0000256" key="1">
    <source>
        <dbReference type="ARBA" id="ARBA00004123"/>
    </source>
</evidence>
<dbReference type="InterPro" id="IPR023780">
    <property type="entry name" value="Chromo_domain"/>
</dbReference>
<keyword evidence="2" id="KW-0539">Nucleus</keyword>
<evidence type="ECO:0000256" key="2">
    <source>
        <dbReference type="ARBA" id="ARBA00023242"/>
    </source>
</evidence>
<dbReference type="EMBL" id="ANIZ01004239">
    <property type="protein sequence ID" value="ETI30281.1"/>
    <property type="molecule type" value="Genomic_DNA"/>
</dbReference>
<dbReference type="Pfam" id="PF00385">
    <property type="entry name" value="Chromo"/>
    <property type="match status" value="1"/>
</dbReference>
<feature type="region of interest" description="Disordered" evidence="3">
    <location>
        <begin position="1"/>
        <end position="44"/>
    </location>
</feature>
<dbReference type="HOGENOM" id="CLU_046072_0_0_1"/>
<name>V9DUG3_PHYNI</name>